<evidence type="ECO:0000256" key="1">
    <source>
        <dbReference type="ARBA" id="ARBA00023002"/>
    </source>
</evidence>
<evidence type="ECO:0000313" key="4">
    <source>
        <dbReference type="EMBL" id="CAB4744927.1"/>
    </source>
</evidence>
<evidence type="ECO:0000313" key="6">
    <source>
        <dbReference type="EMBL" id="CAB4951245.1"/>
    </source>
</evidence>
<evidence type="ECO:0000259" key="2">
    <source>
        <dbReference type="Pfam" id="PF01243"/>
    </source>
</evidence>
<dbReference type="Gene3D" id="2.30.110.10">
    <property type="entry name" value="Electron Transport, Fmn-binding Protein, Chain A"/>
    <property type="match status" value="1"/>
</dbReference>
<dbReference type="EMBL" id="CAEZYF010000031">
    <property type="protein sequence ID" value="CAB4744927.1"/>
    <property type="molecule type" value="Genomic_DNA"/>
</dbReference>
<keyword evidence="1" id="KW-0560">Oxidoreductase</keyword>
<dbReference type="GO" id="GO:0016627">
    <property type="term" value="F:oxidoreductase activity, acting on the CH-CH group of donors"/>
    <property type="evidence" value="ECO:0007669"/>
    <property type="project" value="TreeGrafter"/>
</dbReference>
<dbReference type="EMBL" id="CAFBIY010000059">
    <property type="protein sequence ID" value="CAB4850596.1"/>
    <property type="molecule type" value="Genomic_DNA"/>
</dbReference>
<dbReference type="SUPFAM" id="SSF50475">
    <property type="entry name" value="FMN-binding split barrel"/>
    <property type="match status" value="1"/>
</dbReference>
<dbReference type="EMBL" id="CAESGF010000027">
    <property type="protein sequence ID" value="CAB4365264.1"/>
    <property type="molecule type" value="Genomic_DNA"/>
</dbReference>
<dbReference type="Pfam" id="PF01243">
    <property type="entry name" value="PNPOx_N"/>
    <property type="match status" value="1"/>
</dbReference>
<dbReference type="InterPro" id="IPR011576">
    <property type="entry name" value="Pyridox_Oxase_N"/>
</dbReference>
<evidence type="ECO:0000313" key="5">
    <source>
        <dbReference type="EMBL" id="CAB4850596.1"/>
    </source>
</evidence>
<dbReference type="InterPro" id="IPR019920">
    <property type="entry name" value="F420-binding_dom_put"/>
</dbReference>
<dbReference type="PANTHER" id="PTHR35176:SF1">
    <property type="entry name" value="F420H(2)-DEPENDENT BILIVERDIN REDUCTASE"/>
    <property type="match status" value="1"/>
</dbReference>
<name>A0A6J7R1I2_9ZZZZ</name>
<dbReference type="GO" id="GO:0005829">
    <property type="term" value="C:cytosol"/>
    <property type="evidence" value="ECO:0007669"/>
    <property type="project" value="TreeGrafter"/>
</dbReference>
<dbReference type="EMBL" id="CAFBOL010000190">
    <property type="protein sequence ID" value="CAB5023041.1"/>
    <property type="molecule type" value="Genomic_DNA"/>
</dbReference>
<accession>A0A6J7R1I2</accession>
<dbReference type="AlphaFoldDB" id="A0A6J7R1I2"/>
<evidence type="ECO:0000313" key="7">
    <source>
        <dbReference type="EMBL" id="CAB5023041.1"/>
    </source>
</evidence>
<reference evidence="7" key="1">
    <citation type="submission" date="2020-05" db="EMBL/GenBank/DDBJ databases">
        <authorList>
            <person name="Chiriac C."/>
            <person name="Salcher M."/>
            <person name="Ghai R."/>
            <person name="Kavagutti S V."/>
        </authorList>
    </citation>
    <scope>NUCLEOTIDE SEQUENCE</scope>
</reference>
<organism evidence="7">
    <name type="scientific">freshwater metagenome</name>
    <dbReference type="NCBI Taxonomy" id="449393"/>
    <lineage>
        <taxon>unclassified sequences</taxon>
        <taxon>metagenomes</taxon>
        <taxon>ecological metagenomes</taxon>
    </lineage>
</organism>
<dbReference type="GO" id="GO:0070967">
    <property type="term" value="F:coenzyme F420 binding"/>
    <property type="evidence" value="ECO:0007669"/>
    <property type="project" value="TreeGrafter"/>
</dbReference>
<protein>
    <submittedName>
        <fullName evidence="7">Unannotated protein</fullName>
    </submittedName>
</protein>
<sequence>MPLSPALCTFLTERHLATLVTLRADGTPHSVPVGFTYRDEGSTGVVRVITSGSSVKVANVRRSGRASVTQIDGPRWVTFEGPARVLDDAVDVADAVEAYARRYRQPRERDDRVVIEIEVQRMMCNSRSK</sequence>
<dbReference type="NCBIfam" id="TIGR03618">
    <property type="entry name" value="Rv1155_F420"/>
    <property type="match status" value="1"/>
</dbReference>
<dbReference type="PANTHER" id="PTHR35176">
    <property type="entry name" value="HEME OXYGENASE HI_0854-RELATED"/>
    <property type="match status" value="1"/>
</dbReference>
<dbReference type="InterPro" id="IPR052019">
    <property type="entry name" value="F420H2_bilvrd_red/Heme_oxyg"/>
</dbReference>
<gene>
    <name evidence="4" type="ORF">UFOPK2656_03170</name>
    <name evidence="5" type="ORF">UFOPK3267_01248</name>
    <name evidence="6" type="ORF">UFOPK3651_02863</name>
    <name evidence="7" type="ORF">UFOPK3931_03478</name>
    <name evidence="3" type="ORF">UFOPK4189_03010</name>
</gene>
<dbReference type="EMBL" id="CAFBMT010000023">
    <property type="protein sequence ID" value="CAB4951245.1"/>
    <property type="molecule type" value="Genomic_DNA"/>
</dbReference>
<feature type="domain" description="Pyridoxamine 5'-phosphate oxidase N-terminal" evidence="2">
    <location>
        <begin position="5"/>
        <end position="121"/>
    </location>
</feature>
<proteinExistence type="predicted"/>
<evidence type="ECO:0000313" key="3">
    <source>
        <dbReference type="EMBL" id="CAB4365264.1"/>
    </source>
</evidence>
<dbReference type="InterPro" id="IPR012349">
    <property type="entry name" value="Split_barrel_FMN-bd"/>
</dbReference>